<gene>
    <name evidence="2" type="ORF">SERLADRAFT_458057</name>
</gene>
<reference evidence="2" key="1">
    <citation type="submission" date="2011-04" db="EMBL/GenBank/DDBJ databases">
        <title>Evolution of plant cell wall degrading machinery underlies the functional diversity of forest fungi.</title>
        <authorList>
            <consortium name="US DOE Joint Genome Institute (JGI-PGF)"/>
            <person name="Eastwood D.C."/>
            <person name="Floudas D."/>
            <person name="Binder M."/>
            <person name="Majcherczyk A."/>
            <person name="Schneider P."/>
            <person name="Aerts A."/>
            <person name="Asiegbu F.O."/>
            <person name="Baker S.E."/>
            <person name="Barry K."/>
            <person name="Bendiksby M."/>
            <person name="Blumentritt M."/>
            <person name="Coutinho P.M."/>
            <person name="Cullen D."/>
            <person name="Cullen D."/>
            <person name="Gathman A."/>
            <person name="Goodell B."/>
            <person name="Henrissat B."/>
            <person name="Ihrmark K."/>
            <person name="Kauserud H."/>
            <person name="Kohler A."/>
            <person name="LaButti K."/>
            <person name="Lapidus A."/>
            <person name="Lavin J.L."/>
            <person name="Lee Y.-H."/>
            <person name="Lindquist E."/>
            <person name="Lilly W."/>
            <person name="Lucas S."/>
            <person name="Morin E."/>
            <person name="Murat C."/>
            <person name="Oguiza J.A."/>
            <person name="Park J."/>
            <person name="Pisabarro A.G."/>
            <person name="Riley R."/>
            <person name="Rosling A."/>
            <person name="Salamov A."/>
            <person name="Schmidt O."/>
            <person name="Schmutz J."/>
            <person name="Skrede I."/>
            <person name="Stenlid J."/>
            <person name="Wiebenga A."/>
            <person name="Xie X."/>
            <person name="Kues U."/>
            <person name="Hibbett D.S."/>
            <person name="Hoffmeister D."/>
            <person name="Hogberg N."/>
            <person name="Martin F."/>
            <person name="Grigoriev I.V."/>
            <person name="Watkinson S.C."/>
        </authorList>
    </citation>
    <scope>NUCLEOTIDE SEQUENCE</scope>
    <source>
        <strain evidence="2">S7.9</strain>
    </source>
</reference>
<organism>
    <name type="scientific">Serpula lacrymans var. lacrymans (strain S7.9)</name>
    <name type="common">Dry rot fungus</name>
    <dbReference type="NCBI Taxonomy" id="578457"/>
    <lineage>
        <taxon>Eukaryota</taxon>
        <taxon>Fungi</taxon>
        <taxon>Dikarya</taxon>
        <taxon>Basidiomycota</taxon>
        <taxon>Agaricomycotina</taxon>
        <taxon>Agaricomycetes</taxon>
        <taxon>Agaricomycetidae</taxon>
        <taxon>Boletales</taxon>
        <taxon>Coniophorineae</taxon>
        <taxon>Serpulaceae</taxon>
        <taxon>Serpula</taxon>
    </lineage>
</organism>
<protein>
    <submittedName>
        <fullName evidence="2">Uncharacterized protein</fullName>
    </submittedName>
</protein>
<proteinExistence type="predicted"/>
<sequence length="63" mass="7205">MFISDDLEHGDQKAHYSIPRKPELVVLPPENSSSSEQRVLPWEINSPLHRQPSHHSIHTSPSQ</sequence>
<evidence type="ECO:0000256" key="1">
    <source>
        <dbReference type="SAM" id="MobiDB-lite"/>
    </source>
</evidence>
<name>F8NIM9_SERL9</name>
<dbReference type="GeneID" id="18817635"/>
<feature type="compositionally biased region" description="Basic and acidic residues" evidence="1">
    <location>
        <begin position="1"/>
        <end position="14"/>
    </location>
</feature>
<feature type="region of interest" description="Disordered" evidence="1">
    <location>
        <begin position="25"/>
        <end position="63"/>
    </location>
</feature>
<evidence type="ECO:0000313" key="2">
    <source>
        <dbReference type="EMBL" id="EGO29791.1"/>
    </source>
</evidence>
<dbReference type="Proteomes" id="UP000008064">
    <property type="component" value="Unassembled WGS sequence"/>
</dbReference>
<dbReference type="KEGG" id="sla:SERLADRAFT_458057"/>
<accession>F8NIM9</accession>
<dbReference type="EMBL" id="GL945429">
    <property type="protein sequence ID" value="EGO29791.1"/>
    <property type="molecule type" value="Genomic_DNA"/>
</dbReference>
<dbReference type="RefSeq" id="XP_007314033.1">
    <property type="nucleotide sequence ID" value="XM_007313971.1"/>
</dbReference>
<dbReference type="HOGENOM" id="CLU_2887226_0_0_1"/>
<feature type="region of interest" description="Disordered" evidence="1">
    <location>
        <begin position="1"/>
        <end position="20"/>
    </location>
</feature>
<dbReference type="AlphaFoldDB" id="F8NIM9"/>